<sequence length="158" mass="17761">MTALFEGLTHWHWLGLGFILLAIEVLGSVGFLLWTGIAALEVGLLLLVWPFGWQAQLLLFALQSLFTTWVWWRWQHRQDRSGQDAAAPINERMQGYLGRELTLLDEVAQGMSRVHLDDTVWTVRCNQSLAAGCQVKVIGYDSHILLVEALPSSCEPSS</sequence>
<dbReference type="Proteomes" id="UP000235861">
    <property type="component" value="Unassembled WGS sequence"/>
</dbReference>
<comment type="caution">
    <text evidence="7">The sequence shown here is derived from an EMBL/GenBank/DDBJ whole genome shotgun (WGS) entry which is preliminary data.</text>
</comment>
<proteinExistence type="predicted"/>
<dbReference type="OrthoDB" id="6402862at2"/>
<evidence type="ECO:0000256" key="1">
    <source>
        <dbReference type="ARBA" id="ARBA00004141"/>
    </source>
</evidence>
<reference evidence="7 8" key="1">
    <citation type="submission" date="2017-11" db="EMBL/GenBank/DDBJ databases">
        <title>Draft genome sequence of environmental isolate Aeromonas cavernicola sp. nov. MDC 2508.</title>
        <authorList>
            <person name="Colston S.M."/>
            <person name="Navarro A."/>
            <person name="Martinez-Murcia A.J."/>
            <person name="Graf J."/>
        </authorList>
    </citation>
    <scope>NUCLEOTIDE SEQUENCE [LARGE SCALE GENOMIC DNA]</scope>
    <source>
        <strain evidence="7 8">MDC 2508</strain>
    </source>
</reference>
<accession>A0A2H9U0T1</accession>
<evidence type="ECO:0000256" key="2">
    <source>
        <dbReference type="ARBA" id="ARBA00022692"/>
    </source>
</evidence>
<feature type="domain" description="NfeD-like C-terminal" evidence="6">
    <location>
        <begin position="94"/>
        <end position="148"/>
    </location>
</feature>
<evidence type="ECO:0000313" key="7">
    <source>
        <dbReference type="EMBL" id="PJG57610.1"/>
    </source>
</evidence>
<dbReference type="RefSeq" id="WP_100295235.1">
    <property type="nucleotide sequence ID" value="NZ_PGGC01000193.1"/>
</dbReference>
<dbReference type="PANTHER" id="PTHR33507:SF3">
    <property type="entry name" value="INNER MEMBRANE PROTEIN YBBJ"/>
    <property type="match status" value="1"/>
</dbReference>
<evidence type="ECO:0000256" key="5">
    <source>
        <dbReference type="SAM" id="Phobius"/>
    </source>
</evidence>
<protein>
    <recommendedName>
        <fullName evidence="6">NfeD-like C-terminal domain-containing protein</fullName>
    </recommendedName>
</protein>
<dbReference type="InterPro" id="IPR052165">
    <property type="entry name" value="Membrane_assoc_protease"/>
</dbReference>
<organism evidence="7 8">
    <name type="scientific">Aeromonas cavernicola</name>
    <dbReference type="NCBI Taxonomy" id="1006623"/>
    <lineage>
        <taxon>Bacteria</taxon>
        <taxon>Pseudomonadati</taxon>
        <taxon>Pseudomonadota</taxon>
        <taxon>Gammaproteobacteria</taxon>
        <taxon>Aeromonadales</taxon>
        <taxon>Aeromonadaceae</taxon>
        <taxon>Aeromonas</taxon>
    </lineage>
</organism>
<dbReference type="EMBL" id="PGGC01000193">
    <property type="protein sequence ID" value="PJG57610.1"/>
    <property type="molecule type" value="Genomic_DNA"/>
</dbReference>
<comment type="subcellular location">
    <subcellularLocation>
        <location evidence="1">Membrane</location>
        <topology evidence="1">Multi-pass membrane protein</topology>
    </subcellularLocation>
</comment>
<dbReference type="InterPro" id="IPR012340">
    <property type="entry name" value="NA-bd_OB-fold"/>
</dbReference>
<evidence type="ECO:0000256" key="3">
    <source>
        <dbReference type="ARBA" id="ARBA00022989"/>
    </source>
</evidence>
<name>A0A2H9U0T1_9GAMM</name>
<feature type="transmembrane region" description="Helical" evidence="5">
    <location>
        <begin position="53"/>
        <end position="72"/>
    </location>
</feature>
<keyword evidence="4 5" id="KW-0472">Membrane</keyword>
<keyword evidence="3 5" id="KW-1133">Transmembrane helix</keyword>
<keyword evidence="2 5" id="KW-0812">Transmembrane</keyword>
<dbReference type="Gene3D" id="2.40.50.140">
    <property type="entry name" value="Nucleic acid-binding proteins"/>
    <property type="match status" value="1"/>
</dbReference>
<dbReference type="Pfam" id="PF01957">
    <property type="entry name" value="NfeD"/>
    <property type="match status" value="1"/>
</dbReference>
<keyword evidence="8" id="KW-1185">Reference proteome</keyword>
<dbReference type="GO" id="GO:0005886">
    <property type="term" value="C:plasma membrane"/>
    <property type="evidence" value="ECO:0007669"/>
    <property type="project" value="TreeGrafter"/>
</dbReference>
<dbReference type="AlphaFoldDB" id="A0A2H9U0T1"/>
<evidence type="ECO:0000256" key="4">
    <source>
        <dbReference type="ARBA" id="ARBA00023136"/>
    </source>
</evidence>
<dbReference type="PANTHER" id="PTHR33507">
    <property type="entry name" value="INNER MEMBRANE PROTEIN YBBJ"/>
    <property type="match status" value="1"/>
</dbReference>
<evidence type="ECO:0000259" key="6">
    <source>
        <dbReference type="Pfam" id="PF01957"/>
    </source>
</evidence>
<feature type="transmembrane region" description="Helical" evidence="5">
    <location>
        <begin position="12"/>
        <end position="33"/>
    </location>
</feature>
<evidence type="ECO:0000313" key="8">
    <source>
        <dbReference type="Proteomes" id="UP000235861"/>
    </source>
</evidence>
<dbReference type="InterPro" id="IPR002810">
    <property type="entry name" value="NfeD-like_C"/>
</dbReference>
<gene>
    <name evidence="7" type="ORF">CUC53_17085</name>
</gene>